<evidence type="ECO:0000256" key="5">
    <source>
        <dbReference type="HAMAP-Rule" id="MF_00844"/>
    </source>
</evidence>
<feature type="domain" description="NFACT RNA-binding" evidence="6">
    <location>
        <begin position="453"/>
        <end position="541"/>
    </location>
</feature>
<proteinExistence type="inferred from homology"/>
<dbReference type="AlphaFoldDB" id="A0A3S0J0S8"/>
<dbReference type="Pfam" id="PF05833">
    <property type="entry name" value="NFACT_N"/>
    <property type="match status" value="1"/>
</dbReference>
<dbReference type="GO" id="GO:0072344">
    <property type="term" value="P:rescue of stalled ribosome"/>
    <property type="evidence" value="ECO:0007669"/>
    <property type="project" value="UniProtKB-UniRule"/>
</dbReference>
<keyword evidence="1 5" id="KW-0820">tRNA-binding</keyword>
<dbReference type="Gene3D" id="2.30.310.10">
    <property type="entry name" value="ibrinogen binding protein from staphylococcus aureus domain"/>
    <property type="match status" value="1"/>
</dbReference>
<dbReference type="Proteomes" id="UP000271374">
    <property type="component" value="Unassembled WGS sequence"/>
</dbReference>
<dbReference type="PANTHER" id="PTHR15239">
    <property type="entry name" value="NUCLEAR EXPORT MEDIATOR FACTOR NEMF"/>
    <property type="match status" value="1"/>
</dbReference>
<evidence type="ECO:0000313" key="8">
    <source>
        <dbReference type="Proteomes" id="UP000271374"/>
    </source>
</evidence>
<sequence>MSFDGLFTRAITHEFSSLLKGGRINKIHQPYKNEIVLIIRANGKNHKLLLSVHPSYARAQLTNESYENPSEPPMFCMLLRKHLEGYILEDIHQIGMDRMLVFEVKGRNEIGDISSKQLIVEIMGRHSNIILVDKTKNLILDSIKHVSYAVNSHRAIMPGQEYIAPPTQNKQNPLEATEEDLLRKIDFNAGKLDKQLVEQFAGISPLFAKEIVYQTGIANRVTLPKTFLTLLQKMKEHQYEPSITSFDNKESFYLLPMEHLKGESKKYDSLSELLDRFYFGKADRDRVKQQANDLERFILNEKEKNEKKIKKLQATITEAENANQHQLFGELLTANLYAVEKGMKEIEVINYYDENGGTVKIPLNPQKSPSDNAQKFFTRYQKAKTALVMASEQMEKAKEEVAYFDTLLQQVETASTKDISEIREELIEGGYLRDRQKKGSKNVINAKPILEKYTATDGTEILVGKNNKQNDYLTNKLAGRDEFWLHTKDIPGSHVVIRNPAPSDETILEAAQLAAYFSKARSSSSVPVDYTQIRHVKKPSGAKPGYVIYENQQTVYITPEEDTVLRLKKSR</sequence>
<protein>
    <recommendedName>
        <fullName evidence="5">Rqc2 homolog RqcH</fullName>
        <shortName evidence="5">RqcH</shortName>
    </recommendedName>
</protein>
<name>A0A3S0J0S8_9BACI</name>
<dbReference type="Gene3D" id="1.10.8.50">
    <property type="match status" value="1"/>
</dbReference>
<keyword evidence="4 5" id="KW-0648">Protein biosynthesis</keyword>
<accession>A0A3S0J0S8</accession>
<evidence type="ECO:0000256" key="1">
    <source>
        <dbReference type="ARBA" id="ARBA00022555"/>
    </source>
</evidence>
<organism evidence="7 8">
    <name type="scientific">Bacillus yapensis</name>
    <dbReference type="NCBI Taxonomy" id="2492960"/>
    <lineage>
        <taxon>Bacteria</taxon>
        <taxon>Bacillati</taxon>
        <taxon>Bacillota</taxon>
        <taxon>Bacilli</taxon>
        <taxon>Bacillales</taxon>
        <taxon>Bacillaceae</taxon>
        <taxon>Bacillus</taxon>
    </lineage>
</organism>
<reference evidence="7 8" key="1">
    <citation type="submission" date="2018-12" db="EMBL/GenBank/DDBJ databases">
        <title>Bacillus yapensis draft genome sequence.</title>
        <authorList>
            <person name="Yu L."/>
            <person name="Xu X."/>
            <person name="Tang X."/>
        </authorList>
    </citation>
    <scope>NUCLEOTIDE SEQUENCE [LARGE SCALE GENOMIC DNA]</scope>
    <source>
        <strain evidence="7 8">XXST-01</strain>
    </source>
</reference>
<evidence type="ECO:0000259" key="6">
    <source>
        <dbReference type="Pfam" id="PF05670"/>
    </source>
</evidence>
<dbReference type="GO" id="GO:0000049">
    <property type="term" value="F:tRNA binding"/>
    <property type="evidence" value="ECO:0007669"/>
    <property type="project" value="UniProtKB-UniRule"/>
</dbReference>
<comment type="subunit">
    <text evidence="5">Associates with stalled 50S ribosomal subunits. Binds to RqcP.</text>
</comment>
<keyword evidence="8" id="KW-1185">Reference proteome</keyword>
<dbReference type="EMBL" id="RXNT01000002">
    <property type="protein sequence ID" value="RTR35525.1"/>
    <property type="molecule type" value="Genomic_DNA"/>
</dbReference>
<dbReference type="InterPro" id="IPR051608">
    <property type="entry name" value="RQC_Subunit_NEMF"/>
</dbReference>
<evidence type="ECO:0000256" key="4">
    <source>
        <dbReference type="ARBA" id="ARBA00022917"/>
    </source>
</evidence>
<gene>
    <name evidence="5" type="primary">rqcH</name>
    <name evidence="7" type="ORF">EKG37_02530</name>
</gene>
<dbReference type="HAMAP" id="MF_00844_B">
    <property type="entry name" value="RqcH_B"/>
    <property type="match status" value="1"/>
</dbReference>
<keyword evidence="3 5" id="KW-0694">RNA-binding</keyword>
<comment type="caution">
    <text evidence="7">The sequence shown here is derived from an EMBL/GenBank/DDBJ whole genome shotgun (WGS) entry which is preliminary data.</text>
</comment>
<dbReference type="InterPro" id="IPR043682">
    <property type="entry name" value="RqcH_bacterial"/>
</dbReference>
<dbReference type="RefSeq" id="WP_126405834.1">
    <property type="nucleotide sequence ID" value="NZ_RXNT01000002.1"/>
</dbReference>
<dbReference type="OrthoDB" id="9766163at2"/>
<dbReference type="Pfam" id="PF05670">
    <property type="entry name" value="NFACT-R_1"/>
    <property type="match status" value="1"/>
</dbReference>
<keyword evidence="2 5" id="KW-0699">rRNA-binding</keyword>
<dbReference type="GO" id="GO:0043023">
    <property type="term" value="F:ribosomal large subunit binding"/>
    <property type="evidence" value="ECO:0007669"/>
    <property type="project" value="UniProtKB-UniRule"/>
</dbReference>
<evidence type="ECO:0000313" key="7">
    <source>
        <dbReference type="EMBL" id="RTR35525.1"/>
    </source>
</evidence>
<dbReference type="PANTHER" id="PTHR15239:SF6">
    <property type="entry name" value="RIBOSOME QUALITY CONTROL COMPLEX SUBUNIT NEMF"/>
    <property type="match status" value="1"/>
</dbReference>
<comment type="similarity">
    <text evidence="5">Belongs to the NEMF family.</text>
</comment>
<dbReference type="InterPro" id="IPR008532">
    <property type="entry name" value="NFACT_RNA-bd"/>
</dbReference>
<comment type="function">
    <text evidence="5">Key component of the ribosome quality control system (RQC), a ribosome-associated complex that mediates the extraction of incompletely synthesized nascent chains from stalled ribosomes and their subsequent degradation. RqcH recruits Ala-charged tRNA, and with RqcP directs the elongation of stalled nascent chains on 50S ribosomal subunits, leading to non-templated C-terminal alanine extensions (Ala tail). The Ala tail promotes nascent chain degradation. May add between 1 and at least 8 Ala residues. Binds to stalled 50S ribosomal subunits.</text>
</comment>
<dbReference type="Gene3D" id="3.40.970.40">
    <property type="entry name" value="fibrinogen binding protein from staphylococcus aureus domain like"/>
    <property type="match status" value="1"/>
</dbReference>
<evidence type="ECO:0000256" key="2">
    <source>
        <dbReference type="ARBA" id="ARBA00022730"/>
    </source>
</evidence>
<dbReference type="GO" id="GO:0019843">
    <property type="term" value="F:rRNA binding"/>
    <property type="evidence" value="ECO:0007669"/>
    <property type="project" value="UniProtKB-UniRule"/>
</dbReference>
<dbReference type="FunFam" id="2.30.310.10:FF:000004">
    <property type="entry name" value="Fibronectin-binding protein A"/>
    <property type="match status" value="1"/>
</dbReference>
<dbReference type="GO" id="GO:1990112">
    <property type="term" value="C:RQC complex"/>
    <property type="evidence" value="ECO:0007669"/>
    <property type="project" value="TreeGrafter"/>
</dbReference>
<evidence type="ECO:0000256" key="3">
    <source>
        <dbReference type="ARBA" id="ARBA00022884"/>
    </source>
</evidence>